<evidence type="ECO:0000313" key="1">
    <source>
        <dbReference type="EMBL" id="CAH0107871.1"/>
    </source>
</evidence>
<proteinExistence type="predicted"/>
<dbReference type="EMBL" id="CAKKLH010000280">
    <property type="protein sequence ID" value="CAH0107871.1"/>
    <property type="molecule type" value="Genomic_DNA"/>
</dbReference>
<dbReference type="AlphaFoldDB" id="A0A8J2RT03"/>
<keyword evidence="2" id="KW-1185">Reference proteome</keyword>
<organism evidence="1 2">
    <name type="scientific">Daphnia galeata</name>
    <dbReference type="NCBI Taxonomy" id="27404"/>
    <lineage>
        <taxon>Eukaryota</taxon>
        <taxon>Metazoa</taxon>
        <taxon>Ecdysozoa</taxon>
        <taxon>Arthropoda</taxon>
        <taxon>Crustacea</taxon>
        <taxon>Branchiopoda</taxon>
        <taxon>Diplostraca</taxon>
        <taxon>Cladocera</taxon>
        <taxon>Anomopoda</taxon>
        <taxon>Daphniidae</taxon>
        <taxon>Daphnia</taxon>
    </lineage>
</organism>
<name>A0A8J2RT03_9CRUS</name>
<gene>
    <name evidence="1" type="ORF">DGAL_LOCUS11205</name>
</gene>
<accession>A0A8J2RT03</accession>
<sequence>MKLEANNCNSNGQTLQKRKWVNSSRKKSYADLLIDRPFNTNQSLQGDKESITSLLNSLLHRLHLPAANSKKLEPALNQQNVKSKNAGSLMASMLANKYQTSSSSAATKKTSLYDTLLQLIDEYDATGVAEIVRLLLERRTAIPIFHRQDLSAGGLSSKPLIAEIGVGCLVIDGTPQTNESSATTKKSIQHVLVIHVVGNFRPLWQCLKSFANYLLVEDSTIENQRFCLTFPPDSSTTAQGLLDSFDFSCVWTPSTGEMSWYEFDEKINEFQLRIKGLLQGPTLNLLKDSVIMASNQVITNSKTSSPKVKMLHGIPILIKEDYSPLKCVAPSEMKWDVALESIQNLGDVKKSKFLLQKDYLEQAKIEEEKVEHGHKLEKVAQLEDKIRKLKATFRSNTEKVQKHPLINLFLDILNNKDSSSRVLSFNEYQKLRNSYSECLRTAVGKTEAVSKLEKQLHSAKTELIENALNVEHLWRELSHLYTESEHK</sequence>
<dbReference type="Proteomes" id="UP000789390">
    <property type="component" value="Unassembled WGS sequence"/>
</dbReference>
<comment type="caution">
    <text evidence="1">The sequence shown here is derived from an EMBL/GenBank/DDBJ whole genome shotgun (WGS) entry which is preliminary data.</text>
</comment>
<protein>
    <submittedName>
        <fullName evidence="1">Uncharacterized protein</fullName>
    </submittedName>
</protein>
<evidence type="ECO:0000313" key="2">
    <source>
        <dbReference type="Proteomes" id="UP000789390"/>
    </source>
</evidence>
<reference evidence="1" key="1">
    <citation type="submission" date="2021-11" db="EMBL/GenBank/DDBJ databases">
        <authorList>
            <person name="Schell T."/>
        </authorList>
    </citation>
    <scope>NUCLEOTIDE SEQUENCE</scope>
    <source>
        <strain evidence="1">M5</strain>
    </source>
</reference>